<keyword evidence="3" id="KW-1185">Reference proteome</keyword>
<organism evidence="2 3">
    <name type="scientific">Alicyclobacillus acidocaldarius subsp. acidocaldarius (strain ATCC 27009 / DSM 446 / BCRC 14685 / JCM 5260 / KCTC 1825 / NBRC 15652 / NCIMB 11725 / NRRL B-14509 / 104-IA)</name>
    <name type="common">Bacillus acidocaldarius</name>
    <dbReference type="NCBI Taxonomy" id="521098"/>
    <lineage>
        <taxon>Bacteria</taxon>
        <taxon>Bacillati</taxon>
        <taxon>Bacillota</taxon>
        <taxon>Bacilli</taxon>
        <taxon>Bacillales</taxon>
        <taxon>Alicyclobacillaceae</taxon>
        <taxon>Alicyclobacillus</taxon>
    </lineage>
</organism>
<gene>
    <name evidence="2" type="ordered locus">Aaci_0531</name>
</gene>
<feature type="region of interest" description="Disordered" evidence="1">
    <location>
        <begin position="138"/>
        <end position="158"/>
    </location>
</feature>
<name>C8WSS7_ALIAD</name>
<evidence type="ECO:0000313" key="3">
    <source>
        <dbReference type="Proteomes" id="UP000001917"/>
    </source>
</evidence>
<dbReference type="HOGENOM" id="CLU_1076194_0_0_9"/>
<sequence length="258" mass="29819">MPRGWSAALDDRVQRLLTTGDQVGVSVSTHGQASAASAATQQPTHITATDAKRLMMDAGVPARHREFLLFGLPHVTREYRFSNEGEELETRRTRTVVGRLFRVEDVERAIAEYKANPDMARQWDEQIRQERAAERARRAEERAREEEAARAAEGERRRDRRDLELATAKIAELEARLRELENERNRELAEGGFEAFLRSIEQWANSGGQEDELSTIRTQLYTLREFTHWLERKLENPAHRYAVEQVKAYRRAVATMFD</sequence>
<accession>C8WSS7</accession>
<dbReference type="STRING" id="521098.Aaci_0531"/>
<evidence type="ECO:0000256" key="1">
    <source>
        <dbReference type="SAM" id="MobiDB-lite"/>
    </source>
</evidence>
<evidence type="ECO:0000313" key="2">
    <source>
        <dbReference type="EMBL" id="ACV57583.1"/>
    </source>
</evidence>
<dbReference type="AlphaFoldDB" id="C8WSS7"/>
<dbReference type="EMBL" id="CP001727">
    <property type="protein sequence ID" value="ACV57583.1"/>
    <property type="molecule type" value="Genomic_DNA"/>
</dbReference>
<protein>
    <submittedName>
        <fullName evidence="2">Uncharacterized protein</fullName>
    </submittedName>
</protein>
<proteinExistence type="predicted"/>
<reference evidence="3" key="1">
    <citation type="submission" date="2009-09" db="EMBL/GenBank/DDBJ databases">
        <title>The complete chromosome of Alicyclobacillus acidocaldarius subsp. acidocaldarius DSM 446.</title>
        <authorList>
            <consortium name="US DOE Joint Genome Institute (JGI-PGF)"/>
            <person name="Lucas S."/>
            <person name="Copeland A."/>
            <person name="Lapidus A."/>
            <person name="Glavina del Rio T."/>
            <person name="Dalin E."/>
            <person name="Tice H."/>
            <person name="Bruce D."/>
            <person name="Goodwin L."/>
            <person name="Pitluck S."/>
            <person name="Kyrpides N."/>
            <person name="Mavromatis K."/>
            <person name="Ivanova N."/>
            <person name="Ovchinnikova G."/>
            <person name="Chertkov O."/>
            <person name="Sims D."/>
            <person name="Brettin T."/>
            <person name="Detter J.C."/>
            <person name="Han C."/>
            <person name="Larimer F."/>
            <person name="Land M."/>
            <person name="Hauser L."/>
            <person name="Markowitz V."/>
            <person name="Cheng J.-F."/>
            <person name="Hugenholtz P."/>
            <person name="Woyke T."/>
            <person name="Wu D."/>
            <person name="Pukall R."/>
            <person name="Klenk H.-P."/>
            <person name="Eisen J.A."/>
        </authorList>
    </citation>
    <scope>NUCLEOTIDE SEQUENCE [LARGE SCALE GENOMIC DNA]</scope>
    <source>
        <strain evidence="3">ATCC 27009 / DSM 446 / BCRC 14685 / JCM 5260 / KCTC 1825 / NBRC 15652 / NCIMB 11725 / NRRL B-14509 / 104-IA</strain>
    </source>
</reference>
<dbReference type="Proteomes" id="UP000001917">
    <property type="component" value="Chromosome"/>
</dbReference>
<dbReference type="KEGG" id="aac:Aaci_0531"/>
<reference evidence="2 3" key="2">
    <citation type="journal article" date="2010" name="Stand. Genomic Sci.">
        <title>Complete genome sequence of Alicyclobacillus acidocaldarius type strain (104-IA).</title>
        <authorList>
            <person name="Mavromatis K."/>
            <person name="Sikorski J."/>
            <person name="Lapidus A."/>
            <person name="Glavina Del Rio T."/>
            <person name="Copeland A."/>
            <person name="Tice H."/>
            <person name="Cheng J.F."/>
            <person name="Lucas S."/>
            <person name="Chen F."/>
            <person name="Nolan M."/>
            <person name="Bruce D."/>
            <person name="Goodwin L."/>
            <person name="Pitluck S."/>
            <person name="Ivanova N."/>
            <person name="Ovchinnikova G."/>
            <person name="Pati A."/>
            <person name="Chen A."/>
            <person name="Palaniappan K."/>
            <person name="Land M."/>
            <person name="Hauser L."/>
            <person name="Chang Y.J."/>
            <person name="Jeffries C.D."/>
            <person name="Chain P."/>
            <person name="Meincke L."/>
            <person name="Sims D."/>
            <person name="Chertkov O."/>
            <person name="Han C."/>
            <person name="Brettin T."/>
            <person name="Detter J.C."/>
            <person name="Wahrenburg C."/>
            <person name="Rohde M."/>
            <person name="Pukall R."/>
            <person name="Goker M."/>
            <person name="Bristow J."/>
            <person name="Eisen J.A."/>
            <person name="Markowitz V."/>
            <person name="Hugenholtz P."/>
            <person name="Klenk H.P."/>
            <person name="Kyrpides N.C."/>
        </authorList>
    </citation>
    <scope>NUCLEOTIDE SEQUENCE [LARGE SCALE GENOMIC DNA]</scope>
    <source>
        <strain evidence="3">ATCC 27009 / DSM 446 / BCRC 14685 / JCM 5260 / KCTC 1825 / NBRC 15652 / NCIMB 11725 / NRRL B-14509 / 104-IA</strain>
    </source>
</reference>